<keyword evidence="3" id="KW-1185">Reference proteome</keyword>
<reference evidence="2" key="1">
    <citation type="submission" date="2020-09" db="EMBL/GenBank/DDBJ databases">
        <title>Desulfogranum mesoprofundum gen. nov., sp. nov., a novel mesophilic, sulfate-reducing chemolithoautotroph isolated from a deep-sea hydrothermal vent chimney in the Suiyo Seamount.</title>
        <authorList>
            <person name="Hashimoto Y."/>
            <person name="Nakagawa S."/>
        </authorList>
    </citation>
    <scope>NUCLEOTIDE SEQUENCE</scope>
    <source>
        <strain evidence="2">KT2</strain>
    </source>
</reference>
<dbReference type="Proteomes" id="UP000826725">
    <property type="component" value="Chromosome"/>
</dbReference>
<proteinExistence type="predicted"/>
<evidence type="ECO:0000313" key="2">
    <source>
        <dbReference type="EMBL" id="BCL59630.1"/>
    </source>
</evidence>
<accession>A0A8D5JN11</accession>
<gene>
    <name evidence="2" type="ORF">DGMP_03230</name>
</gene>
<evidence type="ECO:0008006" key="4">
    <source>
        <dbReference type="Google" id="ProtNLM"/>
    </source>
</evidence>
<evidence type="ECO:0000313" key="3">
    <source>
        <dbReference type="Proteomes" id="UP000826725"/>
    </source>
</evidence>
<sequence length="198" mass="23033">MRKYHIASLTLLSFLLLVSVSFAAESVPHSVGGISLGTQISEYPDIVQSNFMKEVVITDRHGFRKGIISYGVCRYKNEILRIRLKYADKSKSFYKKLLKKFRAKFGAPDSWNGDSFGLLHVWKWHFIDKDQNRVSMSLQFNAKDPNETIGNVIKLSYPERIEEERLCFNRMCDEMHEKNSALQKNDLKKSDWSYLIPD</sequence>
<keyword evidence="1" id="KW-0732">Signal</keyword>
<protein>
    <recommendedName>
        <fullName evidence="4">Secreted protein</fullName>
    </recommendedName>
</protein>
<feature type="chain" id="PRO_5034960150" description="Secreted protein" evidence="1">
    <location>
        <begin position="24"/>
        <end position="198"/>
    </location>
</feature>
<evidence type="ECO:0000256" key="1">
    <source>
        <dbReference type="SAM" id="SignalP"/>
    </source>
</evidence>
<dbReference type="AlphaFoldDB" id="A0A8D5JN11"/>
<dbReference type="RefSeq" id="WP_228855833.1">
    <property type="nucleotide sequence ID" value="NZ_AP024086.1"/>
</dbReference>
<dbReference type="KEGG" id="dbk:DGMP_03230"/>
<dbReference type="EMBL" id="AP024086">
    <property type="protein sequence ID" value="BCL59630.1"/>
    <property type="molecule type" value="Genomic_DNA"/>
</dbReference>
<organism evidence="2 3">
    <name type="scientific">Desulfomarina profundi</name>
    <dbReference type="NCBI Taxonomy" id="2772557"/>
    <lineage>
        <taxon>Bacteria</taxon>
        <taxon>Pseudomonadati</taxon>
        <taxon>Thermodesulfobacteriota</taxon>
        <taxon>Desulfobulbia</taxon>
        <taxon>Desulfobulbales</taxon>
        <taxon>Desulfobulbaceae</taxon>
        <taxon>Desulfomarina</taxon>
    </lineage>
</organism>
<feature type="signal peptide" evidence="1">
    <location>
        <begin position="1"/>
        <end position="23"/>
    </location>
</feature>
<name>A0A8D5JN11_9BACT</name>